<dbReference type="GO" id="GO:0030041">
    <property type="term" value="P:actin filament polymerization"/>
    <property type="evidence" value="ECO:0007669"/>
    <property type="project" value="TreeGrafter"/>
</dbReference>
<feature type="compositionally biased region" description="Low complexity" evidence="2">
    <location>
        <begin position="621"/>
        <end position="647"/>
    </location>
</feature>
<evidence type="ECO:0000313" key="3">
    <source>
        <dbReference type="EMBL" id="CEL61102.1"/>
    </source>
</evidence>
<protein>
    <submittedName>
        <fullName evidence="3">Uncharacterized protein</fullName>
    </submittedName>
</protein>
<feature type="compositionally biased region" description="Acidic residues" evidence="2">
    <location>
        <begin position="382"/>
        <end position="400"/>
    </location>
</feature>
<dbReference type="GO" id="GO:0005884">
    <property type="term" value="C:actin filament"/>
    <property type="evidence" value="ECO:0007669"/>
    <property type="project" value="TreeGrafter"/>
</dbReference>
<evidence type="ECO:0000256" key="2">
    <source>
        <dbReference type="SAM" id="MobiDB-lite"/>
    </source>
</evidence>
<dbReference type="EMBL" id="LN679149">
    <property type="protein sequence ID" value="CEL61102.1"/>
    <property type="molecule type" value="Genomic_DNA"/>
</dbReference>
<keyword evidence="4" id="KW-1185">Reference proteome</keyword>
<feature type="compositionally biased region" description="Basic and acidic residues" evidence="2">
    <location>
        <begin position="463"/>
        <end position="479"/>
    </location>
</feature>
<name>A0A0B7FY68_THACB</name>
<evidence type="ECO:0000313" key="4">
    <source>
        <dbReference type="Proteomes" id="UP000059188"/>
    </source>
</evidence>
<proteinExistence type="predicted"/>
<dbReference type="AlphaFoldDB" id="A0A0B7FY68"/>
<feature type="compositionally biased region" description="Low complexity" evidence="2">
    <location>
        <begin position="402"/>
        <end position="429"/>
    </location>
</feature>
<feature type="compositionally biased region" description="Acidic residues" evidence="2">
    <location>
        <begin position="438"/>
        <end position="450"/>
    </location>
</feature>
<feature type="compositionally biased region" description="Pro residues" evidence="2">
    <location>
        <begin position="96"/>
        <end position="106"/>
    </location>
</feature>
<feature type="compositionally biased region" description="Polar residues" evidence="2">
    <location>
        <begin position="648"/>
        <end position="665"/>
    </location>
</feature>
<dbReference type="PANTHER" id="PTHR45691:SF6">
    <property type="entry name" value="PROTEIN DIAPHANOUS"/>
    <property type="match status" value="1"/>
</dbReference>
<feature type="region of interest" description="Disordered" evidence="2">
    <location>
        <begin position="510"/>
        <end position="538"/>
    </location>
</feature>
<dbReference type="OrthoDB" id="2162994at2759"/>
<sequence>MEPEPTIAVAAPGSPPSTQSQPEDEGTPARRESKRLREKAPAPVLVNLPPHPPRENSNSNSNPSSNSTSAPLHFSTKHYPASAHGERRQQHTHFPRLPPDHAPGPLPDGASASFSYRGPPQPPVPGAAPPVPPPPGGTPLVLDRERPPPPSDFEYSGASQQAVLANMLSQRIDQVDQLRTQLAHAEARIASLSARSNPSAALAQAESRAEQAEARLAAIKEAWRGVESYLDMLSRREAEARSAFVRTLGTGEIGVPPSVPMFGNPPTSPYMPARPPVPPNVPSRVTTFPTLPPAPVPGGNSVIWRHESGRRRPATGEDTEQQPPTKRARGDHRDRRGRDRELRKEKARFSDSPSPPPAGSKKEKESDLSPPIASIADKDADADADGDADEEVDQIVDDVEMAAPSTTTTATTATSTNATTTTTKKPTSPETGDKDAEGSPDTDSELSVDEELLKLSSKTKPHPRPDQREYAEVDREFARTDYSTAYPPHPADYGRHYGGWYGEYYHPEEYREPTSRGYPPPPRAEFAQRNGSAPTGAAPWYAHLKPNAAQTTNTQGQRTCRQCGLPGRYKEGKCVEKWGPGPEGPGTVCDRCRKKMKRVERRGTADASMLAQNLSMAHPAPQSSFSSQTQTQTQPSSTQPTQISQTQLGTQYSPQRWQNGRNYENGNGEKRYDVLPRDYGKRDGSVEGKSSAVKEKESEKDAEGETA</sequence>
<accession>A0A0B7FY68</accession>
<organism evidence="3 4">
    <name type="scientific">Thanatephorus cucumeris (strain AG1-IB / isolate 7/3/14)</name>
    <name type="common">Lettuce bottom rot fungus</name>
    <name type="synonym">Rhizoctonia solani</name>
    <dbReference type="NCBI Taxonomy" id="1108050"/>
    <lineage>
        <taxon>Eukaryota</taxon>
        <taxon>Fungi</taxon>
        <taxon>Dikarya</taxon>
        <taxon>Basidiomycota</taxon>
        <taxon>Agaricomycotina</taxon>
        <taxon>Agaricomycetes</taxon>
        <taxon>Cantharellales</taxon>
        <taxon>Ceratobasidiaceae</taxon>
        <taxon>Rhizoctonia</taxon>
        <taxon>Rhizoctonia solani AG-1</taxon>
    </lineage>
</organism>
<feature type="compositionally biased region" description="Basic and acidic residues" evidence="2">
    <location>
        <begin position="667"/>
        <end position="707"/>
    </location>
</feature>
<gene>
    <name evidence="3" type="ORF">RSOLAG1IB_09753</name>
</gene>
<feature type="compositionally biased region" description="Low complexity" evidence="2">
    <location>
        <begin position="55"/>
        <end position="69"/>
    </location>
</feature>
<dbReference type="Proteomes" id="UP000059188">
    <property type="component" value="Unassembled WGS sequence"/>
</dbReference>
<feature type="region of interest" description="Disordered" evidence="2">
    <location>
        <begin position="286"/>
        <end position="498"/>
    </location>
</feature>
<feature type="compositionally biased region" description="Basic and acidic residues" evidence="2">
    <location>
        <begin position="331"/>
        <end position="349"/>
    </location>
</feature>
<keyword evidence="1" id="KW-0175">Coiled coil</keyword>
<feature type="region of interest" description="Disordered" evidence="2">
    <location>
        <begin position="600"/>
        <end position="707"/>
    </location>
</feature>
<dbReference type="STRING" id="1108050.A0A0B7FY68"/>
<feature type="compositionally biased region" description="Pro residues" evidence="2">
    <location>
        <begin position="119"/>
        <end position="137"/>
    </location>
</feature>
<feature type="region of interest" description="Disordered" evidence="2">
    <location>
        <begin position="1"/>
        <end position="158"/>
    </location>
</feature>
<dbReference type="InterPro" id="IPR051412">
    <property type="entry name" value="Formin_Homology_Diaphanous_sf"/>
</dbReference>
<feature type="coiled-coil region" evidence="1">
    <location>
        <begin position="168"/>
        <end position="222"/>
    </location>
</feature>
<dbReference type="PANTHER" id="PTHR45691">
    <property type="entry name" value="PROTEIN DIAPHANOUS"/>
    <property type="match status" value="1"/>
</dbReference>
<evidence type="ECO:0000256" key="1">
    <source>
        <dbReference type="SAM" id="Coils"/>
    </source>
</evidence>
<reference evidence="3 4" key="1">
    <citation type="submission" date="2014-11" db="EMBL/GenBank/DDBJ databases">
        <authorList>
            <person name="Wibberg Daniel"/>
        </authorList>
    </citation>
    <scope>NUCLEOTIDE SEQUENCE [LARGE SCALE GENOMIC DNA]</scope>
    <source>
        <strain evidence="3">Rhizoctonia solani AG1-IB 7/3/14</strain>
    </source>
</reference>